<reference evidence="8 9" key="1">
    <citation type="submission" date="2018-05" db="EMBL/GenBank/DDBJ databases">
        <title>Genomic Encyclopedia of Type Strains, Phase IV (KMG-IV): sequencing the most valuable type-strain genomes for metagenomic binning, comparative biology and taxonomic classification.</title>
        <authorList>
            <person name="Goeker M."/>
        </authorList>
    </citation>
    <scope>NUCLEOTIDE SEQUENCE [LARGE SCALE GENOMIC DNA]</scope>
    <source>
        <strain evidence="8 9">DSM 16097</strain>
    </source>
</reference>
<evidence type="ECO:0000256" key="1">
    <source>
        <dbReference type="ARBA" id="ARBA00004141"/>
    </source>
</evidence>
<comment type="subcellular location">
    <subcellularLocation>
        <location evidence="1">Membrane</location>
        <topology evidence="1">Multi-pass membrane protein</topology>
    </subcellularLocation>
</comment>
<feature type="transmembrane region" description="Helical" evidence="7">
    <location>
        <begin position="285"/>
        <end position="307"/>
    </location>
</feature>
<feature type="transmembrane region" description="Helical" evidence="7">
    <location>
        <begin position="195"/>
        <end position="218"/>
    </location>
</feature>
<accession>A0A316GP04</accession>
<feature type="transmembrane region" description="Helical" evidence="7">
    <location>
        <begin position="6"/>
        <end position="23"/>
    </location>
</feature>
<evidence type="ECO:0000313" key="8">
    <source>
        <dbReference type="EMBL" id="PWK61193.1"/>
    </source>
</evidence>
<keyword evidence="2" id="KW-0813">Transport</keyword>
<feature type="transmembrane region" description="Helical" evidence="7">
    <location>
        <begin position="35"/>
        <end position="55"/>
    </location>
</feature>
<evidence type="ECO:0000256" key="2">
    <source>
        <dbReference type="ARBA" id="ARBA00022448"/>
    </source>
</evidence>
<feature type="transmembrane region" description="Helical" evidence="7">
    <location>
        <begin position="161"/>
        <end position="183"/>
    </location>
</feature>
<evidence type="ECO:0000256" key="6">
    <source>
        <dbReference type="ARBA" id="ARBA00023136"/>
    </source>
</evidence>
<feature type="transmembrane region" description="Helical" evidence="7">
    <location>
        <begin position="95"/>
        <end position="115"/>
    </location>
</feature>
<evidence type="ECO:0000313" key="9">
    <source>
        <dbReference type="Proteomes" id="UP000245708"/>
    </source>
</evidence>
<feature type="transmembrane region" description="Helical" evidence="7">
    <location>
        <begin position="127"/>
        <end position="149"/>
    </location>
</feature>
<evidence type="ECO:0000256" key="4">
    <source>
        <dbReference type="ARBA" id="ARBA00022692"/>
    </source>
</evidence>
<feature type="transmembrane region" description="Helical" evidence="7">
    <location>
        <begin position="257"/>
        <end position="276"/>
    </location>
</feature>
<evidence type="ECO:0008006" key="10">
    <source>
        <dbReference type="Google" id="ProtNLM"/>
    </source>
</evidence>
<feature type="transmembrane region" description="Helical" evidence="7">
    <location>
        <begin position="225"/>
        <end position="245"/>
    </location>
</feature>
<dbReference type="GO" id="GO:0016020">
    <property type="term" value="C:membrane"/>
    <property type="evidence" value="ECO:0007669"/>
    <property type="project" value="UniProtKB-SubCell"/>
</dbReference>
<proteinExistence type="predicted"/>
<keyword evidence="3" id="KW-1003">Cell membrane</keyword>
<evidence type="ECO:0000256" key="7">
    <source>
        <dbReference type="SAM" id="Phobius"/>
    </source>
</evidence>
<dbReference type="GO" id="GO:0055085">
    <property type="term" value="P:transmembrane transport"/>
    <property type="evidence" value="ECO:0007669"/>
    <property type="project" value="InterPro"/>
</dbReference>
<sequence length="309" mass="32196">MLEILAIVVPVFLVVGAGYLAVWRKLFADSAVDGLMVFTQKFAIPCLLFSAIATLDLSADFDAALLASYYTGSTVSFFAGLLGARLIFNRPMVDSVVIGFCCLFANSVLLGLAIGERAYGVESLGPNYAIIALHAPFCYLLGIVTMEIVRAEAGGLQLARTVTGAIFSNALMIGIGLGFVVNFSGLPIPEVVDDALALMIRAALPAALFGLGGVLYRYKPEGDAGIIAMICAVSLIVHPAIAWTLGSTVGGLSEGQMRAAVVTAAMAPGVNTYIFADMYGAARRVVASSILIATALTVVSASAWIWLLG</sequence>
<dbReference type="Proteomes" id="UP000245708">
    <property type="component" value="Unassembled WGS sequence"/>
</dbReference>
<dbReference type="PANTHER" id="PTHR36838">
    <property type="entry name" value="AUXIN EFFLUX CARRIER FAMILY PROTEIN"/>
    <property type="match status" value="1"/>
</dbReference>
<dbReference type="InterPro" id="IPR004776">
    <property type="entry name" value="Mem_transp_PIN-like"/>
</dbReference>
<comment type="caution">
    <text evidence="8">The sequence shown here is derived from an EMBL/GenBank/DDBJ whole genome shotgun (WGS) entry which is preliminary data.</text>
</comment>
<protein>
    <recommendedName>
        <fullName evidence="10">Malonate transporter</fullName>
    </recommendedName>
</protein>
<gene>
    <name evidence="8" type="ORF">C7455_103396</name>
</gene>
<dbReference type="OrthoDB" id="9810457at2"/>
<evidence type="ECO:0000256" key="3">
    <source>
        <dbReference type="ARBA" id="ARBA00022475"/>
    </source>
</evidence>
<keyword evidence="5 7" id="KW-1133">Transmembrane helix</keyword>
<feature type="transmembrane region" description="Helical" evidence="7">
    <location>
        <begin position="67"/>
        <end position="88"/>
    </location>
</feature>
<keyword evidence="6 7" id="KW-0472">Membrane</keyword>
<organism evidence="8 9">
    <name type="scientific">Roseicyclus mahoneyensis</name>
    <dbReference type="NCBI Taxonomy" id="164332"/>
    <lineage>
        <taxon>Bacteria</taxon>
        <taxon>Pseudomonadati</taxon>
        <taxon>Pseudomonadota</taxon>
        <taxon>Alphaproteobacteria</taxon>
        <taxon>Rhodobacterales</taxon>
        <taxon>Roseobacteraceae</taxon>
        <taxon>Roseicyclus</taxon>
    </lineage>
</organism>
<dbReference type="Pfam" id="PF03547">
    <property type="entry name" value="Mem_trans"/>
    <property type="match status" value="1"/>
</dbReference>
<dbReference type="AlphaFoldDB" id="A0A316GP04"/>
<dbReference type="PANTHER" id="PTHR36838:SF3">
    <property type="entry name" value="TRANSPORTER AUXIN EFFLUX CARRIER EC FAMILY"/>
    <property type="match status" value="1"/>
</dbReference>
<name>A0A316GP04_9RHOB</name>
<dbReference type="RefSeq" id="WP_109667445.1">
    <property type="nucleotide sequence ID" value="NZ_QGGW01000003.1"/>
</dbReference>
<keyword evidence="4 7" id="KW-0812">Transmembrane</keyword>
<keyword evidence="9" id="KW-1185">Reference proteome</keyword>
<dbReference type="EMBL" id="QGGW01000003">
    <property type="protein sequence ID" value="PWK61193.1"/>
    <property type="molecule type" value="Genomic_DNA"/>
</dbReference>
<evidence type="ECO:0000256" key="5">
    <source>
        <dbReference type="ARBA" id="ARBA00022989"/>
    </source>
</evidence>